<gene>
    <name evidence="8" type="ORF">B7R22_10615</name>
</gene>
<dbReference type="InterPro" id="IPR006093">
    <property type="entry name" value="Oxy_OxRdtase_FAD_BS"/>
</dbReference>
<dbReference type="PROSITE" id="PS51387">
    <property type="entry name" value="FAD_PCMH"/>
    <property type="match status" value="1"/>
</dbReference>
<name>A0A3E0VWC9_9MICO</name>
<dbReference type="InterPro" id="IPR036318">
    <property type="entry name" value="FAD-bd_PCMH-like_sf"/>
</dbReference>
<dbReference type="GO" id="GO:0071949">
    <property type="term" value="F:FAD binding"/>
    <property type="evidence" value="ECO:0007669"/>
    <property type="project" value="InterPro"/>
</dbReference>
<evidence type="ECO:0000256" key="1">
    <source>
        <dbReference type="ARBA" id="ARBA00001974"/>
    </source>
</evidence>
<evidence type="ECO:0000256" key="4">
    <source>
        <dbReference type="ARBA" id="ARBA00022827"/>
    </source>
</evidence>
<feature type="compositionally biased region" description="Low complexity" evidence="6">
    <location>
        <begin position="156"/>
        <end position="165"/>
    </location>
</feature>
<sequence length="658" mass="69700">MPRVLGVRPVPSSVRPTGGRVSAPEGWCPRRRGHAIPGRCRRRAGRSATSRPFVNPLAPVDVYALTEPRPFALRRQPSWSCPPSRPASRSHPASKGRKLLYRVRFGAVWVLSNRFDAPEGAPDGAHGRARVQVGEWRALTRRGGGQYAAVVIDSPGSSARETSGSAGTGGATGAHDEGPVRDVASARGAADTAGADGGAAGVRRVARGDAAYHAAVRDPLFNRLVPGGTPDAVAYPQSEADLVALVSAARDSGEKLALRSGGHSWVAASVRDDGLLVDLAAFDQVSIDTTARTATVGPAVRGGELGQTLVAVDLAFPVGHCGRPGVGGFLLGGGLGLNWGQWLPSCFSIRSMRVVLASGEVVTASATENADLFWLARGSGPGFPGIVTEFELDLRPLPRDIRLSSWTFDLAHVEAVTEWVSRAVRTLPASVEVSVVLQGPERPDGPATAGGDPDAPTHVVSVVAISYTDTEAEAREAFAALDEGPGPGIRPSGHTDRLSVAFDELHVGVDATYPDGHRYLADTFWSPRDLGDLLPRLADLLRRAPSGKTYFLSAMPGHGEGRTLLPVGEAAYGMHDTSLIVPYVIWGDEADDAVNRAWLNEVKAMLEPLSSGHFLSEADLRFSPERSAGSFRTEDWARIQSLTELFDPTGVFHRYPLA</sequence>
<evidence type="ECO:0000313" key="9">
    <source>
        <dbReference type="Proteomes" id="UP000256541"/>
    </source>
</evidence>
<evidence type="ECO:0000256" key="5">
    <source>
        <dbReference type="ARBA" id="ARBA00023002"/>
    </source>
</evidence>
<dbReference type="Pfam" id="PF01565">
    <property type="entry name" value="FAD_binding_4"/>
    <property type="match status" value="1"/>
</dbReference>
<evidence type="ECO:0000256" key="6">
    <source>
        <dbReference type="SAM" id="MobiDB-lite"/>
    </source>
</evidence>
<dbReference type="InterPro" id="IPR016169">
    <property type="entry name" value="FAD-bd_PCMH_sub2"/>
</dbReference>
<dbReference type="Gene3D" id="3.30.43.10">
    <property type="entry name" value="Uridine Diphospho-n-acetylenolpyruvylglucosamine Reductase, domain 2"/>
    <property type="match status" value="1"/>
</dbReference>
<dbReference type="Proteomes" id="UP000256541">
    <property type="component" value="Unassembled WGS sequence"/>
</dbReference>
<dbReference type="InterPro" id="IPR050416">
    <property type="entry name" value="FAD-linked_Oxidoreductase"/>
</dbReference>
<comment type="cofactor">
    <cofactor evidence="1">
        <name>FAD</name>
        <dbReference type="ChEBI" id="CHEBI:57692"/>
    </cofactor>
</comment>
<dbReference type="EMBL" id="NBXB01000029">
    <property type="protein sequence ID" value="RFA14061.1"/>
    <property type="molecule type" value="Genomic_DNA"/>
</dbReference>
<feature type="region of interest" description="Disordered" evidence="6">
    <location>
        <begin position="1"/>
        <end position="24"/>
    </location>
</feature>
<comment type="caution">
    <text evidence="8">The sequence shown here is derived from an EMBL/GenBank/DDBJ whole genome shotgun (WGS) entry which is preliminary data.</text>
</comment>
<feature type="region of interest" description="Disordered" evidence="6">
    <location>
        <begin position="153"/>
        <end position="179"/>
    </location>
</feature>
<evidence type="ECO:0000313" key="8">
    <source>
        <dbReference type="EMBL" id="RFA14061.1"/>
    </source>
</evidence>
<dbReference type="InterPro" id="IPR006094">
    <property type="entry name" value="Oxid_FAD_bind_N"/>
</dbReference>
<accession>A0A3E0VWC9</accession>
<dbReference type="Gene3D" id="3.30.465.10">
    <property type="match status" value="1"/>
</dbReference>
<feature type="region of interest" description="Disordered" evidence="6">
    <location>
        <begin position="75"/>
        <end position="94"/>
    </location>
</feature>
<dbReference type="GO" id="GO:0016491">
    <property type="term" value="F:oxidoreductase activity"/>
    <property type="evidence" value="ECO:0007669"/>
    <property type="project" value="UniProtKB-KW"/>
</dbReference>
<dbReference type="InterPro" id="IPR016167">
    <property type="entry name" value="FAD-bd_PCMH_sub1"/>
</dbReference>
<organism evidence="8 9">
    <name type="scientific">Subtercola boreus</name>
    <dbReference type="NCBI Taxonomy" id="120213"/>
    <lineage>
        <taxon>Bacteria</taxon>
        <taxon>Bacillati</taxon>
        <taxon>Actinomycetota</taxon>
        <taxon>Actinomycetes</taxon>
        <taxon>Micrococcales</taxon>
        <taxon>Microbacteriaceae</taxon>
        <taxon>Subtercola</taxon>
    </lineage>
</organism>
<dbReference type="InterPro" id="IPR016166">
    <property type="entry name" value="FAD-bd_PCMH"/>
</dbReference>
<dbReference type="PANTHER" id="PTHR42973:SF39">
    <property type="entry name" value="FAD-BINDING PCMH-TYPE DOMAIN-CONTAINING PROTEIN"/>
    <property type="match status" value="1"/>
</dbReference>
<evidence type="ECO:0000256" key="2">
    <source>
        <dbReference type="ARBA" id="ARBA00005466"/>
    </source>
</evidence>
<reference evidence="8 9" key="1">
    <citation type="submission" date="2017-04" db="EMBL/GenBank/DDBJ databases">
        <title>Comparative genome analysis of Subtercola boreus.</title>
        <authorList>
            <person name="Cho Y.-J."/>
            <person name="Cho A."/>
            <person name="Kim O.-S."/>
            <person name="Lee J.-I."/>
        </authorList>
    </citation>
    <scope>NUCLEOTIDE SEQUENCE [LARGE SCALE GENOMIC DNA]</scope>
    <source>
        <strain evidence="8 9">P27479</strain>
    </source>
</reference>
<keyword evidence="3" id="KW-0285">Flavoprotein</keyword>
<dbReference type="Gene3D" id="3.40.462.20">
    <property type="match status" value="1"/>
</dbReference>
<keyword evidence="5" id="KW-0560">Oxidoreductase</keyword>
<feature type="domain" description="FAD-binding PCMH-type" evidence="7">
    <location>
        <begin position="226"/>
        <end position="397"/>
    </location>
</feature>
<keyword evidence="4" id="KW-0274">FAD</keyword>
<feature type="compositionally biased region" description="Low complexity" evidence="6">
    <location>
        <begin position="77"/>
        <end position="91"/>
    </location>
</feature>
<protein>
    <recommendedName>
        <fullName evidence="7">FAD-binding PCMH-type domain-containing protein</fullName>
    </recommendedName>
</protein>
<dbReference type="AlphaFoldDB" id="A0A3E0VWC9"/>
<evidence type="ECO:0000259" key="7">
    <source>
        <dbReference type="PROSITE" id="PS51387"/>
    </source>
</evidence>
<dbReference type="PANTHER" id="PTHR42973">
    <property type="entry name" value="BINDING OXIDOREDUCTASE, PUTATIVE (AFU_ORTHOLOGUE AFUA_1G17690)-RELATED"/>
    <property type="match status" value="1"/>
</dbReference>
<dbReference type="PROSITE" id="PS00862">
    <property type="entry name" value="OX2_COVAL_FAD"/>
    <property type="match status" value="1"/>
</dbReference>
<dbReference type="SUPFAM" id="SSF56176">
    <property type="entry name" value="FAD-binding/transporter-associated domain-like"/>
    <property type="match status" value="1"/>
</dbReference>
<evidence type="ECO:0000256" key="3">
    <source>
        <dbReference type="ARBA" id="ARBA00022630"/>
    </source>
</evidence>
<proteinExistence type="inferred from homology"/>
<comment type="similarity">
    <text evidence="2">Belongs to the oxygen-dependent FAD-linked oxidoreductase family.</text>
</comment>